<evidence type="ECO:0000256" key="7">
    <source>
        <dbReference type="SAM" id="Phobius"/>
    </source>
</evidence>
<feature type="transmembrane region" description="Helical" evidence="7">
    <location>
        <begin position="80"/>
        <end position="107"/>
    </location>
</feature>
<feature type="transmembrane region" description="Helical" evidence="7">
    <location>
        <begin position="12"/>
        <end position="34"/>
    </location>
</feature>
<dbReference type="InterPro" id="IPR035952">
    <property type="entry name" value="Rhomboid-like_sf"/>
</dbReference>
<proteinExistence type="inferred from homology"/>
<dbReference type="Proteomes" id="UP000216446">
    <property type="component" value="Unassembled WGS sequence"/>
</dbReference>
<comment type="caution">
    <text evidence="9">The sequence shown here is derived from an EMBL/GenBank/DDBJ whole genome shotgun (WGS) entry which is preliminary data.</text>
</comment>
<feature type="transmembrane region" description="Helical" evidence="7">
    <location>
        <begin position="172"/>
        <end position="193"/>
    </location>
</feature>
<dbReference type="PANTHER" id="PTHR43731:SF14">
    <property type="entry name" value="PRESENILIN-ASSOCIATED RHOMBOID-LIKE PROTEIN, MITOCHONDRIAL"/>
    <property type="match status" value="1"/>
</dbReference>
<reference evidence="9 10" key="1">
    <citation type="submission" date="2016-11" db="EMBL/GenBank/DDBJ databases">
        <title>Study of marine rhodopsin-containing bacteria.</title>
        <authorList>
            <person name="Yoshizawa S."/>
            <person name="Kumagai Y."/>
            <person name="Kogure K."/>
        </authorList>
    </citation>
    <scope>NUCLEOTIDE SEQUENCE [LARGE SCALE GENOMIC DNA]</scope>
    <source>
        <strain evidence="9 10">SG-29</strain>
    </source>
</reference>
<name>A0A259U3H2_9BACT</name>
<comment type="subcellular location">
    <subcellularLocation>
        <location evidence="1">Membrane</location>
        <topology evidence="1">Multi-pass membrane protein</topology>
    </subcellularLocation>
</comment>
<dbReference type="Gene3D" id="1.20.1540.10">
    <property type="entry name" value="Rhomboid-like"/>
    <property type="match status" value="1"/>
</dbReference>
<feature type="transmembrane region" description="Helical" evidence="7">
    <location>
        <begin position="119"/>
        <end position="139"/>
    </location>
</feature>
<keyword evidence="6 7" id="KW-0472">Membrane</keyword>
<dbReference type="GO" id="GO:0004252">
    <property type="term" value="F:serine-type endopeptidase activity"/>
    <property type="evidence" value="ECO:0007669"/>
    <property type="project" value="InterPro"/>
</dbReference>
<dbReference type="SUPFAM" id="SSF144091">
    <property type="entry name" value="Rhomboid-like"/>
    <property type="match status" value="1"/>
</dbReference>
<keyword evidence="4" id="KW-0378">Hydrolase</keyword>
<dbReference type="InterPro" id="IPR050925">
    <property type="entry name" value="Rhomboid_protease_S54"/>
</dbReference>
<keyword evidence="10" id="KW-1185">Reference proteome</keyword>
<evidence type="ECO:0000256" key="5">
    <source>
        <dbReference type="ARBA" id="ARBA00022989"/>
    </source>
</evidence>
<keyword evidence="5 7" id="KW-1133">Transmembrane helix</keyword>
<dbReference type="FunCoup" id="A0A259U3H2">
    <property type="interactions" value="52"/>
</dbReference>
<gene>
    <name evidence="9" type="ORF">BSZ36_03800</name>
</gene>
<dbReference type="PANTHER" id="PTHR43731">
    <property type="entry name" value="RHOMBOID PROTEASE"/>
    <property type="match status" value="1"/>
</dbReference>
<sequence length="256" mass="27730">MFPLSDDDRRLSGPALVTWFLILANVGFFFVQAADAEFTYAWSTVPYEITSGQDIANEVPVGAATMSEIPQRPGPGPAPMIYLTLITSMFMHGGLMHIGGNMLYLWIFGDNVEHRFGHAPFLVFYLVSGLAASFAQIALDPDGLIPSLGASGAISGVLGAYLVLFPRNKVNAIFFFRVVSVPAFLVLGVYIVFQFVDGWGAIFSTEQMGGVAYGAHIGGFVAGALAALVYRLIGKKEQQSPLSPAMRRDPQNRPMW</sequence>
<evidence type="ECO:0000256" key="6">
    <source>
        <dbReference type="ARBA" id="ARBA00023136"/>
    </source>
</evidence>
<dbReference type="AlphaFoldDB" id="A0A259U3H2"/>
<evidence type="ECO:0000256" key="4">
    <source>
        <dbReference type="ARBA" id="ARBA00022801"/>
    </source>
</evidence>
<feature type="transmembrane region" description="Helical" evidence="7">
    <location>
        <begin position="213"/>
        <end position="233"/>
    </location>
</feature>
<dbReference type="InParanoid" id="A0A259U3H2"/>
<dbReference type="GO" id="GO:0016020">
    <property type="term" value="C:membrane"/>
    <property type="evidence" value="ECO:0007669"/>
    <property type="project" value="UniProtKB-SubCell"/>
</dbReference>
<evidence type="ECO:0000256" key="2">
    <source>
        <dbReference type="ARBA" id="ARBA00009045"/>
    </source>
</evidence>
<organism evidence="9 10">
    <name type="scientific">Rubricoccus marinus</name>
    <dbReference type="NCBI Taxonomy" id="716817"/>
    <lineage>
        <taxon>Bacteria</taxon>
        <taxon>Pseudomonadati</taxon>
        <taxon>Rhodothermota</taxon>
        <taxon>Rhodothermia</taxon>
        <taxon>Rhodothermales</taxon>
        <taxon>Rubricoccaceae</taxon>
        <taxon>Rubricoccus</taxon>
    </lineage>
</organism>
<protein>
    <recommendedName>
        <fullName evidence="8">Peptidase S54 rhomboid domain-containing protein</fullName>
    </recommendedName>
</protein>
<evidence type="ECO:0000313" key="10">
    <source>
        <dbReference type="Proteomes" id="UP000216446"/>
    </source>
</evidence>
<keyword evidence="3 7" id="KW-0812">Transmembrane</keyword>
<evidence type="ECO:0000259" key="8">
    <source>
        <dbReference type="Pfam" id="PF01694"/>
    </source>
</evidence>
<feature type="transmembrane region" description="Helical" evidence="7">
    <location>
        <begin position="145"/>
        <end position="165"/>
    </location>
</feature>
<evidence type="ECO:0000313" key="9">
    <source>
        <dbReference type="EMBL" id="OZC04573.1"/>
    </source>
</evidence>
<evidence type="ECO:0000256" key="3">
    <source>
        <dbReference type="ARBA" id="ARBA00022692"/>
    </source>
</evidence>
<dbReference type="InterPro" id="IPR022764">
    <property type="entry name" value="Peptidase_S54_rhomboid_dom"/>
</dbReference>
<dbReference type="Pfam" id="PF01694">
    <property type="entry name" value="Rhomboid"/>
    <property type="match status" value="1"/>
</dbReference>
<comment type="similarity">
    <text evidence="2">Belongs to the peptidase S54 family.</text>
</comment>
<evidence type="ECO:0000256" key="1">
    <source>
        <dbReference type="ARBA" id="ARBA00004141"/>
    </source>
</evidence>
<accession>A0A259U3H2</accession>
<feature type="domain" description="Peptidase S54 rhomboid" evidence="8">
    <location>
        <begin position="83"/>
        <end position="230"/>
    </location>
</feature>
<dbReference type="EMBL" id="MQWB01000001">
    <property type="protein sequence ID" value="OZC04573.1"/>
    <property type="molecule type" value="Genomic_DNA"/>
</dbReference>